<evidence type="ECO:0000256" key="4">
    <source>
        <dbReference type="ARBA" id="ARBA00023242"/>
    </source>
</evidence>
<dbReference type="FunFam" id="2.130.10.10:FF:000464">
    <property type="entry name" value="Ribosome assembly protein 4"/>
    <property type="match status" value="1"/>
</dbReference>
<dbReference type="InterPro" id="IPR020472">
    <property type="entry name" value="WD40_PAC1"/>
</dbReference>
<keyword evidence="2 5" id="KW-0853">WD repeat</keyword>
<feature type="repeat" description="WD" evidence="5">
    <location>
        <begin position="455"/>
        <end position="496"/>
    </location>
</feature>
<dbReference type="Pfam" id="PF08154">
    <property type="entry name" value="NLE"/>
    <property type="match status" value="1"/>
</dbReference>
<sequence length="531" mass="57924">MASLTAPPPQAGTKRPRSSAQEHQVSAPVPDFGADSDDDVEDVARGKGGDEGGTPSSMIVQFATLEGENKGPQIDVPLGSTVLQMEELMNQLLENKDKVPYTFYVNDAEVMETLEQTVSELAVSTEAVLRVSYQPLAVFRVRPVTRCTSTMPGHTEAVLHVNYSPDGTMLASGGGDMTVRFWDVQTSLPRFTCRGHRHHVLCTAWAPNGKRFASADRKGEIRLWDPSKGVQQGQPLSAHKQWVTSLAWEPLHRNSAGERLASSSKDALIKIWNTRTGRCEVTLSGHADSVEKIIWGGEGLLYSASRDRTIKVWNVEGEGRKLGILVRTLVGHGHRVNTLALSCEAALRTGPFGKEECALKAVSKFTPEEAQAVALERYNLARGGEPERLVSGSDDFTLFLWNPVDGKKPLARLTGHQQPVNHLAFSPDGRRFASASFDKKVKVWDGRTGTFLATLNGHVSAVYQVAWSADSRLLVSASKDSTVKLWEMVALKRAKATLPGHADEVYALDWSPDGSAVASGSKDRTIKIWAH</sequence>
<gene>
    <name evidence="8" type="ORF">Esi_0347_0016</name>
</gene>
<feature type="repeat" description="WD" evidence="5">
    <location>
        <begin position="413"/>
        <end position="454"/>
    </location>
</feature>
<evidence type="ECO:0000256" key="1">
    <source>
        <dbReference type="ARBA" id="ARBA00004604"/>
    </source>
</evidence>
<evidence type="ECO:0000256" key="5">
    <source>
        <dbReference type="PROSITE-ProRule" id="PRU00221"/>
    </source>
</evidence>
<dbReference type="STRING" id="2880.D7FYM1"/>
<dbReference type="InterPro" id="IPR001680">
    <property type="entry name" value="WD40_rpt"/>
</dbReference>
<dbReference type="PROSITE" id="PS00678">
    <property type="entry name" value="WD_REPEATS_1"/>
    <property type="match status" value="4"/>
</dbReference>
<accession>D7FYM1</accession>
<dbReference type="FunCoup" id="D7FYM1">
    <property type="interactions" value="331"/>
</dbReference>
<evidence type="ECO:0000313" key="9">
    <source>
        <dbReference type="Proteomes" id="UP000002630"/>
    </source>
</evidence>
<dbReference type="InParanoid" id="D7FYM1"/>
<dbReference type="eggNOG" id="KOG0271">
    <property type="taxonomic scope" value="Eukaryota"/>
</dbReference>
<dbReference type="SMART" id="SM00320">
    <property type="entry name" value="WD40"/>
    <property type="match status" value="8"/>
</dbReference>
<dbReference type="PANTHER" id="PTHR19848:SF0">
    <property type="entry name" value="NOTCHLESS PROTEIN HOMOLOG 1"/>
    <property type="match status" value="1"/>
</dbReference>
<dbReference type="SUPFAM" id="SSF50998">
    <property type="entry name" value="Quinoprotein alcohol dehydrogenase-like"/>
    <property type="match status" value="1"/>
</dbReference>
<feature type="repeat" description="WD" evidence="5">
    <location>
        <begin position="151"/>
        <end position="192"/>
    </location>
</feature>
<evidence type="ECO:0000313" key="8">
    <source>
        <dbReference type="EMBL" id="CBJ32563.1"/>
    </source>
</evidence>
<feature type="compositionally biased region" description="Pro residues" evidence="6">
    <location>
        <begin position="1"/>
        <end position="10"/>
    </location>
</feature>
<dbReference type="InterPro" id="IPR019775">
    <property type="entry name" value="WD40_repeat_CS"/>
</dbReference>
<keyword evidence="9" id="KW-1185">Reference proteome</keyword>
<feature type="region of interest" description="Disordered" evidence="6">
    <location>
        <begin position="1"/>
        <end position="56"/>
    </location>
</feature>
<dbReference type="PROSITE" id="PS50294">
    <property type="entry name" value="WD_REPEATS_REGION"/>
    <property type="match status" value="7"/>
</dbReference>
<name>D7FYM1_ECTSI</name>
<dbReference type="InterPro" id="IPR011047">
    <property type="entry name" value="Quinoprotein_ADH-like_sf"/>
</dbReference>
<dbReference type="InterPro" id="IPR015943">
    <property type="entry name" value="WD40/YVTN_repeat-like_dom_sf"/>
</dbReference>
<feature type="repeat" description="WD" evidence="5">
    <location>
        <begin position="236"/>
        <end position="282"/>
    </location>
</feature>
<comment type="subcellular location">
    <subcellularLocation>
        <location evidence="1">Nucleus</location>
        <location evidence="1">Nucleolus</location>
    </subcellularLocation>
</comment>
<keyword evidence="4" id="KW-0539">Nucleus</keyword>
<dbReference type="Proteomes" id="UP000002630">
    <property type="component" value="Unassembled WGS sequence"/>
</dbReference>
<dbReference type="PROSITE" id="PS50082">
    <property type="entry name" value="WD_REPEATS_2"/>
    <property type="match status" value="7"/>
</dbReference>
<dbReference type="PRINTS" id="PR00320">
    <property type="entry name" value="GPROTEINBRPT"/>
</dbReference>
<feature type="repeat" description="WD" evidence="5">
    <location>
        <begin position="283"/>
        <end position="316"/>
    </location>
</feature>
<evidence type="ECO:0000256" key="6">
    <source>
        <dbReference type="SAM" id="MobiDB-lite"/>
    </source>
</evidence>
<feature type="repeat" description="WD" evidence="5">
    <location>
        <begin position="498"/>
        <end position="531"/>
    </location>
</feature>
<dbReference type="InterPro" id="IPR012972">
    <property type="entry name" value="NLE"/>
</dbReference>
<dbReference type="GO" id="GO:0005730">
    <property type="term" value="C:nucleolus"/>
    <property type="evidence" value="ECO:0007669"/>
    <property type="project" value="UniProtKB-SubCell"/>
</dbReference>
<dbReference type="PANTHER" id="PTHR19848">
    <property type="entry name" value="WD40 REPEAT PROTEIN"/>
    <property type="match status" value="1"/>
</dbReference>
<dbReference type="Gene3D" id="2.130.10.10">
    <property type="entry name" value="YVTN repeat-like/Quinoprotein amine dehydrogenase"/>
    <property type="match status" value="1"/>
</dbReference>
<dbReference type="GO" id="GO:0000027">
    <property type="term" value="P:ribosomal large subunit assembly"/>
    <property type="evidence" value="ECO:0007669"/>
    <property type="project" value="TreeGrafter"/>
</dbReference>
<dbReference type="OrthoDB" id="10267436at2759"/>
<proteinExistence type="predicted"/>
<reference evidence="8 9" key="1">
    <citation type="journal article" date="2010" name="Nature">
        <title>The Ectocarpus genome and the independent evolution of multicellularity in brown algae.</title>
        <authorList>
            <person name="Cock J.M."/>
            <person name="Sterck L."/>
            <person name="Rouze P."/>
            <person name="Scornet D."/>
            <person name="Allen A.E."/>
            <person name="Amoutzias G."/>
            <person name="Anthouard V."/>
            <person name="Artiguenave F."/>
            <person name="Aury J.M."/>
            <person name="Badger J.H."/>
            <person name="Beszteri B."/>
            <person name="Billiau K."/>
            <person name="Bonnet E."/>
            <person name="Bothwell J.H."/>
            <person name="Bowler C."/>
            <person name="Boyen C."/>
            <person name="Brownlee C."/>
            <person name="Carrano C.J."/>
            <person name="Charrier B."/>
            <person name="Cho G.Y."/>
            <person name="Coelho S.M."/>
            <person name="Collen J."/>
            <person name="Corre E."/>
            <person name="Da Silva C."/>
            <person name="Delage L."/>
            <person name="Delaroque N."/>
            <person name="Dittami S.M."/>
            <person name="Doulbeau S."/>
            <person name="Elias M."/>
            <person name="Farnham G."/>
            <person name="Gachon C.M."/>
            <person name="Gschloessl B."/>
            <person name="Heesch S."/>
            <person name="Jabbari K."/>
            <person name="Jubin C."/>
            <person name="Kawai H."/>
            <person name="Kimura K."/>
            <person name="Kloareg B."/>
            <person name="Kupper F.C."/>
            <person name="Lang D."/>
            <person name="Le Bail A."/>
            <person name="Leblanc C."/>
            <person name="Lerouge P."/>
            <person name="Lohr M."/>
            <person name="Lopez P.J."/>
            <person name="Martens C."/>
            <person name="Maumus F."/>
            <person name="Michel G."/>
            <person name="Miranda-Saavedra D."/>
            <person name="Morales J."/>
            <person name="Moreau H."/>
            <person name="Motomura T."/>
            <person name="Nagasato C."/>
            <person name="Napoli C.A."/>
            <person name="Nelson D.R."/>
            <person name="Nyvall-Collen P."/>
            <person name="Peters A.F."/>
            <person name="Pommier C."/>
            <person name="Potin P."/>
            <person name="Poulain J."/>
            <person name="Quesneville H."/>
            <person name="Read B."/>
            <person name="Rensing S.A."/>
            <person name="Ritter A."/>
            <person name="Rousvoal S."/>
            <person name="Samanta M."/>
            <person name="Samson G."/>
            <person name="Schroeder D.C."/>
            <person name="Segurens B."/>
            <person name="Strittmatter M."/>
            <person name="Tonon T."/>
            <person name="Tregear J.W."/>
            <person name="Valentin K."/>
            <person name="von Dassow P."/>
            <person name="Yamagishi T."/>
            <person name="Van de Peer Y."/>
            <person name="Wincker P."/>
        </authorList>
    </citation>
    <scope>NUCLEOTIDE SEQUENCE [LARGE SCALE GENOMIC DNA]</scope>
    <source>
        <strain evidence="9">Ec32 / CCAP1310/4</strain>
    </source>
</reference>
<feature type="domain" description="NLE" evidence="7">
    <location>
        <begin position="59"/>
        <end position="118"/>
    </location>
</feature>
<evidence type="ECO:0000256" key="2">
    <source>
        <dbReference type="ARBA" id="ARBA00022574"/>
    </source>
</evidence>
<feature type="repeat" description="WD" evidence="5">
    <location>
        <begin position="193"/>
        <end position="225"/>
    </location>
</feature>
<organism evidence="8 9">
    <name type="scientific">Ectocarpus siliculosus</name>
    <name type="common">Brown alga</name>
    <name type="synonym">Conferva siliculosa</name>
    <dbReference type="NCBI Taxonomy" id="2880"/>
    <lineage>
        <taxon>Eukaryota</taxon>
        <taxon>Sar</taxon>
        <taxon>Stramenopiles</taxon>
        <taxon>Ochrophyta</taxon>
        <taxon>PX clade</taxon>
        <taxon>Phaeophyceae</taxon>
        <taxon>Ectocarpales</taxon>
        <taxon>Ectocarpaceae</taxon>
        <taxon>Ectocarpus</taxon>
    </lineage>
</organism>
<dbReference type="InterPro" id="IPR001632">
    <property type="entry name" value="WD40_G-protein_beta-like"/>
</dbReference>
<evidence type="ECO:0000259" key="7">
    <source>
        <dbReference type="Pfam" id="PF08154"/>
    </source>
</evidence>
<dbReference type="Pfam" id="PF00400">
    <property type="entry name" value="WD40"/>
    <property type="match status" value="7"/>
</dbReference>
<dbReference type="AlphaFoldDB" id="D7FYM1"/>
<keyword evidence="3" id="KW-0677">Repeat</keyword>
<dbReference type="PRINTS" id="PR00319">
    <property type="entry name" value="GPROTEINB"/>
</dbReference>
<protein>
    <recommendedName>
        <fullName evidence="7">NLE domain-containing protein</fullName>
    </recommendedName>
</protein>
<evidence type="ECO:0000256" key="3">
    <source>
        <dbReference type="ARBA" id="ARBA00022737"/>
    </source>
</evidence>
<dbReference type="EMBL" id="FN649760">
    <property type="protein sequence ID" value="CBJ32563.1"/>
    <property type="molecule type" value="Genomic_DNA"/>
</dbReference>
<dbReference type="CDD" id="cd00200">
    <property type="entry name" value="WD40"/>
    <property type="match status" value="1"/>
</dbReference>